<dbReference type="PANTHER" id="PTHR33375">
    <property type="entry name" value="CHROMOSOME-PARTITIONING PROTEIN PARB-RELATED"/>
    <property type="match status" value="1"/>
</dbReference>
<dbReference type="EMBL" id="JAWLKJ010000003">
    <property type="protein sequence ID" value="MDV6299980.1"/>
    <property type="molecule type" value="Genomic_DNA"/>
</dbReference>
<evidence type="ECO:0000313" key="6">
    <source>
        <dbReference type="Proteomes" id="UP001185873"/>
    </source>
</evidence>
<comment type="caution">
    <text evidence="5">The sequence shown here is derived from an EMBL/GenBank/DDBJ whole genome shotgun (WGS) entry which is preliminary data.</text>
</comment>
<dbReference type="Gene3D" id="3.90.1530.30">
    <property type="match status" value="1"/>
</dbReference>
<evidence type="ECO:0000259" key="4">
    <source>
        <dbReference type="SMART" id="SM00470"/>
    </source>
</evidence>
<dbReference type="PANTHER" id="PTHR33375:SF1">
    <property type="entry name" value="CHROMOSOME-PARTITIONING PROTEIN PARB-RELATED"/>
    <property type="match status" value="1"/>
</dbReference>
<accession>A0AAE4QXQ0</accession>
<dbReference type="InterPro" id="IPR003115">
    <property type="entry name" value="ParB_N"/>
</dbReference>
<protein>
    <submittedName>
        <fullName evidence="5">ParB/RepB/Spo0J family partition protein</fullName>
    </submittedName>
</protein>
<dbReference type="GO" id="GO:0007059">
    <property type="term" value="P:chromosome segregation"/>
    <property type="evidence" value="ECO:0007669"/>
    <property type="project" value="UniProtKB-KW"/>
</dbReference>
<dbReference type="GO" id="GO:0003677">
    <property type="term" value="F:DNA binding"/>
    <property type="evidence" value="ECO:0007669"/>
    <property type="project" value="InterPro"/>
</dbReference>
<dbReference type="InterPro" id="IPR004437">
    <property type="entry name" value="ParB/RepB/Spo0J"/>
</dbReference>
<evidence type="ECO:0000256" key="3">
    <source>
        <dbReference type="SAM" id="MobiDB-lite"/>
    </source>
</evidence>
<dbReference type="NCBIfam" id="TIGR00180">
    <property type="entry name" value="parB_part"/>
    <property type="match status" value="1"/>
</dbReference>
<feature type="domain" description="ParB-like N-terminal" evidence="4">
    <location>
        <begin position="7"/>
        <end position="106"/>
    </location>
</feature>
<feature type="region of interest" description="Disordered" evidence="3">
    <location>
        <begin position="292"/>
        <end position="327"/>
    </location>
</feature>
<feature type="compositionally biased region" description="Low complexity" evidence="3">
    <location>
        <begin position="296"/>
        <end position="307"/>
    </location>
</feature>
<evidence type="ECO:0000256" key="2">
    <source>
        <dbReference type="ARBA" id="ARBA00022829"/>
    </source>
</evidence>
<comment type="similarity">
    <text evidence="1">Belongs to the ParB family.</text>
</comment>
<keyword evidence="2" id="KW-0159">Chromosome partition</keyword>
<sequence>MTTLQITDLPIHDVYPHPQNVRRELRGIDELAASVKAEGLHQPIIVAPASAGTVGDHVEADEYVVVMGNSRHAACVKLGWDAIPCIVRDDLDTEEKVLSAMLAENCARNDLTVTEEGDAFQRLLDLDLSAAAVGKRAGRSRKQVTERVTVAAQPERVRRAVDDKQLTIVHALALAEFTDDHELYARIEGAVGTPRFEYELERAAAIRRHTKVGEDLRAEARALGFVEATEKELSALHEPVGGFRLERIWGTGTPDPATDGQGRFTITSANIEHWAPSIRYYRLVPVTAEASDDASESTASPAPLTAEQRAEREAAETRAAVAEAESQERKTAMLRRRAWLRDLWDRTDASDPRTAELLLAAALDVDDYAWEPLTELGTIIAHDGSDNPPRLEADDPRLDYSEWPTLRLAFATWWCRWGYLGELELSLYQPNYWEPVTVRYLEFLREQFEYELSDIEEALLDTYNASADGGDD</sequence>
<dbReference type="InterPro" id="IPR050336">
    <property type="entry name" value="Chromosome_partition/occlusion"/>
</dbReference>
<proteinExistence type="inferred from homology"/>
<evidence type="ECO:0000313" key="5">
    <source>
        <dbReference type="EMBL" id="MDV6299980.1"/>
    </source>
</evidence>
<dbReference type="AlphaFoldDB" id="A0AAE4QXQ0"/>
<gene>
    <name evidence="5" type="ORF">R3P82_12755</name>
</gene>
<dbReference type="GO" id="GO:0005694">
    <property type="term" value="C:chromosome"/>
    <property type="evidence" value="ECO:0007669"/>
    <property type="project" value="TreeGrafter"/>
</dbReference>
<dbReference type="SUPFAM" id="SSF110849">
    <property type="entry name" value="ParB/Sulfiredoxin"/>
    <property type="match status" value="1"/>
</dbReference>
<dbReference type="RefSeq" id="WP_317470639.1">
    <property type="nucleotide sequence ID" value="NZ_JAWLKJ010000003.1"/>
</dbReference>
<dbReference type="InterPro" id="IPR036086">
    <property type="entry name" value="ParB/Sulfiredoxin_sf"/>
</dbReference>
<dbReference type="Pfam" id="PF17762">
    <property type="entry name" value="HTH_ParB"/>
    <property type="match status" value="1"/>
</dbReference>
<name>A0AAE4QXQ0_9ACTN</name>
<dbReference type="Proteomes" id="UP001185873">
    <property type="component" value="Unassembled WGS sequence"/>
</dbReference>
<organism evidence="5 6">
    <name type="scientific">Dietzia maris</name>
    <dbReference type="NCBI Taxonomy" id="37915"/>
    <lineage>
        <taxon>Bacteria</taxon>
        <taxon>Bacillati</taxon>
        <taxon>Actinomycetota</taxon>
        <taxon>Actinomycetes</taxon>
        <taxon>Mycobacteriales</taxon>
        <taxon>Dietziaceae</taxon>
        <taxon>Dietzia</taxon>
    </lineage>
</organism>
<dbReference type="Pfam" id="PF02195">
    <property type="entry name" value="ParB_N"/>
    <property type="match status" value="1"/>
</dbReference>
<reference evidence="5" key="1">
    <citation type="submission" date="2023-10" db="EMBL/GenBank/DDBJ databases">
        <title>Development of a sustainable strategy for remediation of hydrocarbon-contaminated territories based on the waste exchange concept.</title>
        <authorList>
            <person name="Krivoruchko A."/>
        </authorList>
    </citation>
    <scope>NUCLEOTIDE SEQUENCE</scope>
    <source>
        <strain evidence="5">IEGM 1175</strain>
    </source>
</reference>
<evidence type="ECO:0000256" key="1">
    <source>
        <dbReference type="ARBA" id="ARBA00006295"/>
    </source>
</evidence>
<dbReference type="SMART" id="SM00470">
    <property type="entry name" value="ParB"/>
    <property type="match status" value="1"/>
</dbReference>
<dbReference type="Gene3D" id="1.10.10.2830">
    <property type="match status" value="1"/>
</dbReference>
<dbReference type="InterPro" id="IPR041468">
    <property type="entry name" value="HTH_ParB/Spo0J"/>
</dbReference>
<dbReference type="GO" id="GO:0045881">
    <property type="term" value="P:positive regulation of sporulation resulting in formation of a cellular spore"/>
    <property type="evidence" value="ECO:0007669"/>
    <property type="project" value="TreeGrafter"/>
</dbReference>